<sequence length="262" mass="26661">MTSSVAILIRSCALKTALMVAMALFVMPHFNHAQTQCNTTLLEAVRATPELELLAAVIEASGLSNQLNSTDNVTVLAPDNTAFNGTDGLLGMLAANNLTLEQVTSSGNNRAASIVLYHIIPSSATAAELTNGQSLPTALGTGYSLTVHKTTGPLIISFVGKGSNATVIAADIRVCNSVVHVLNRVLLPAPTLTAIPVYNDTPAAPGISPSTGGGNGDGDVGDDGNPTVPTVTPPPSAATFNSLDTKSLMLGLSGVITAALMM</sequence>
<dbReference type="Pfam" id="PF02469">
    <property type="entry name" value="Fasciclin"/>
    <property type="match status" value="1"/>
</dbReference>
<dbReference type="Proteomes" id="UP000822688">
    <property type="component" value="Chromosome 8"/>
</dbReference>
<feature type="domain" description="FAS1" evidence="3">
    <location>
        <begin position="38"/>
        <end position="186"/>
    </location>
</feature>
<dbReference type="SUPFAM" id="SSF82153">
    <property type="entry name" value="FAS1 domain"/>
    <property type="match status" value="1"/>
</dbReference>
<name>A0A8T0H2N8_CERPU</name>
<dbReference type="Gene3D" id="2.30.180.10">
    <property type="entry name" value="FAS1 domain"/>
    <property type="match status" value="1"/>
</dbReference>
<dbReference type="InterPro" id="IPR036378">
    <property type="entry name" value="FAS1_dom_sf"/>
</dbReference>
<keyword evidence="2" id="KW-0472">Membrane</keyword>
<gene>
    <name evidence="4" type="ORF">KC19_8G124700</name>
</gene>
<evidence type="ECO:0000313" key="4">
    <source>
        <dbReference type="EMBL" id="KAG0564604.1"/>
    </source>
</evidence>
<dbReference type="FunFam" id="2.30.180.10:FF:000047">
    <property type="entry name" value="Fasciclin-like protein"/>
    <property type="match status" value="1"/>
</dbReference>
<dbReference type="PANTHER" id="PTHR10900">
    <property type="entry name" value="PERIOSTIN-RELATED"/>
    <property type="match status" value="1"/>
</dbReference>
<dbReference type="PROSITE" id="PS50213">
    <property type="entry name" value="FAS1"/>
    <property type="match status" value="1"/>
</dbReference>
<feature type="transmembrane region" description="Helical" evidence="2">
    <location>
        <begin position="12"/>
        <end position="30"/>
    </location>
</feature>
<keyword evidence="2" id="KW-1133">Transmembrane helix</keyword>
<keyword evidence="2" id="KW-0812">Transmembrane</keyword>
<dbReference type="SMART" id="SM00554">
    <property type="entry name" value="FAS1"/>
    <property type="match status" value="1"/>
</dbReference>
<accession>A0A8T0H2N8</accession>
<dbReference type="InterPro" id="IPR050904">
    <property type="entry name" value="Adhesion/Biosynth-related"/>
</dbReference>
<organism evidence="4 5">
    <name type="scientific">Ceratodon purpureus</name>
    <name type="common">Fire moss</name>
    <name type="synonym">Dicranum purpureum</name>
    <dbReference type="NCBI Taxonomy" id="3225"/>
    <lineage>
        <taxon>Eukaryota</taxon>
        <taxon>Viridiplantae</taxon>
        <taxon>Streptophyta</taxon>
        <taxon>Embryophyta</taxon>
        <taxon>Bryophyta</taxon>
        <taxon>Bryophytina</taxon>
        <taxon>Bryopsida</taxon>
        <taxon>Dicranidae</taxon>
        <taxon>Pseudoditrichales</taxon>
        <taxon>Ditrichaceae</taxon>
        <taxon>Ceratodon</taxon>
    </lineage>
</organism>
<evidence type="ECO:0000256" key="1">
    <source>
        <dbReference type="SAM" id="MobiDB-lite"/>
    </source>
</evidence>
<dbReference type="GO" id="GO:0005615">
    <property type="term" value="C:extracellular space"/>
    <property type="evidence" value="ECO:0007669"/>
    <property type="project" value="TreeGrafter"/>
</dbReference>
<dbReference type="InterPro" id="IPR000782">
    <property type="entry name" value="FAS1_domain"/>
</dbReference>
<proteinExistence type="predicted"/>
<dbReference type="AlphaFoldDB" id="A0A8T0H2N8"/>
<feature type="region of interest" description="Disordered" evidence="1">
    <location>
        <begin position="205"/>
        <end position="234"/>
    </location>
</feature>
<evidence type="ECO:0000313" key="5">
    <source>
        <dbReference type="Proteomes" id="UP000822688"/>
    </source>
</evidence>
<dbReference type="EMBL" id="CM026429">
    <property type="protein sequence ID" value="KAG0564604.1"/>
    <property type="molecule type" value="Genomic_DNA"/>
</dbReference>
<dbReference type="PANTHER" id="PTHR10900:SF77">
    <property type="entry name" value="FI19380P1"/>
    <property type="match status" value="1"/>
</dbReference>
<comment type="caution">
    <text evidence="4">The sequence shown here is derived from an EMBL/GenBank/DDBJ whole genome shotgun (WGS) entry which is preliminary data.</text>
</comment>
<evidence type="ECO:0000259" key="3">
    <source>
        <dbReference type="PROSITE" id="PS50213"/>
    </source>
</evidence>
<keyword evidence="5" id="KW-1185">Reference proteome</keyword>
<reference evidence="4" key="1">
    <citation type="submission" date="2020-06" db="EMBL/GenBank/DDBJ databases">
        <title>WGS assembly of Ceratodon purpureus strain R40.</title>
        <authorList>
            <person name="Carey S.B."/>
            <person name="Jenkins J."/>
            <person name="Shu S."/>
            <person name="Lovell J.T."/>
            <person name="Sreedasyam A."/>
            <person name="Maumus F."/>
            <person name="Tiley G.P."/>
            <person name="Fernandez-Pozo N."/>
            <person name="Barry K."/>
            <person name="Chen C."/>
            <person name="Wang M."/>
            <person name="Lipzen A."/>
            <person name="Daum C."/>
            <person name="Saski C.A."/>
            <person name="Payton A.C."/>
            <person name="Mcbreen J.C."/>
            <person name="Conrad R.E."/>
            <person name="Kollar L.M."/>
            <person name="Olsson S."/>
            <person name="Huttunen S."/>
            <person name="Landis J.B."/>
            <person name="Wickett N.J."/>
            <person name="Johnson M.G."/>
            <person name="Rensing S.A."/>
            <person name="Grimwood J."/>
            <person name="Schmutz J."/>
            <person name="Mcdaniel S.F."/>
        </authorList>
    </citation>
    <scope>NUCLEOTIDE SEQUENCE</scope>
    <source>
        <strain evidence="4">R40</strain>
    </source>
</reference>
<protein>
    <recommendedName>
        <fullName evidence="3">FAS1 domain-containing protein</fullName>
    </recommendedName>
</protein>
<evidence type="ECO:0000256" key="2">
    <source>
        <dbReference type="SAM" id="Phobius"/>
    </source>
</evidence>